<keyword evidence="2" id="KW-1133">Transmembrane helix</keyword>
<keyword evidence="2" id="KW-0812">Transmembrane</keyword>
<name>A0ABN8NA46_9CNID</name>
<sequence>NEKFQVVRALGYHYVGIFLKGAPHVVMSCVKDMVEEHHVDGSFEETPECENNSKIGMNEYGSRKGVGHRDVTSIIMYVSTGLVVLMFVAGGVWDLMKTRNLPRKKEGNAGDHGSVEMNATEEEREIRVIKEDKDVRGSLKAASTTET</sequence>
<evidence type="ECO:0000313" key="3">
    <source>
        <dbReference type="EMBL" id="CAH3045638.1"/>
    </source>
</evidence>
<accession>A0ABN8NA46</accession>
<comment type="caution">
    <text evidence="3">The sequence shown here is derived from an EMBL/GenBank/DDBJ whole genome shotgun (WGS) entry which is preliminary data.</text>
</comment>
<feature type="transmembrane region" description="Helical" evidence="2">
    <location>
        <begin position="74"/>
        <end position="96"/>
    </location>
</feature>
<proteinExistence type="predicted"/>
<reference evidence="3 4" key="1">
    <citation type="submission" date="2022-05" db="EMBL/GenBank/DDBJ databases">
        <authorList>
            <consortium name="Genoscope - CEA"/>
            <person name="William W."/>
        </authorList>
    </citation>
    <scope>NUCLEOTIDE SEQUENCE [LARGE SCALE GENOMIC DNA]</scope>
</reference>
<dbReference type="Proteomes" id="UP001159405">
    <property type="component" value="Unassembled WGS sequence"/>
</dbReference>
<keyword evidence="2" id="KW-0472">Membrane</keyword>
<feature type="region of interest" description="Disordered" evidence="1">
    <location>
        <begin position="101"/>
        <end position="147"/>
    </location>
</feature>
<organism evidence="3 4">
    <name type="scientific">Porites lobata</name>
    <dbReference type="NCBI Taxonomy" id="104759"/>
    <lineage>
        <taxon>Eukaryota</taxon>
        <taxon>Metazoa</taxon>
        <taxon>Cnidaria</taxon>
        <taxon>Anthozoa</taxon>
        <taxon>Hexacorallia</taxon>
        <taxon>Scleractinia</taxon>
        <taxon>Fungiina</taxon>
        <taxon>Poritidae</taxon>
        <taxon>Porites</taxon>
    </lineage>
</organism>
<keyword evidence="4" id="KW-1185">Reference proteome</keyword>
<evidence type="ECO:0000313" key="4">
    <source>
        <dbReference type="Proteomes" id="UP001159405"/>
    </source>
</evidence>
<feature type="compositionally biased region" description="Basic and acidic residues" evidence="1">
    <location>
        <begin position="124"/>
        <end position="137"/>
    </location>
</feature>
<evidence type="ECO:0000256" key="2">
    <source>
        <dbReference type="SAM" id="Phobius"/>
    </source>
</evidence>
<dbReference type="EMBL" id="CALNXK010000013">
    <property type="protein sequence ID" value="CAH3045638.1"/>
    <property type="molecule type" value="Genomic_DNA"/>
</dbReference>
<gene>
    <name evidence="3" type="ORF">PLOB_00006520</name>
</gene>
<protein>
    <submittedName>
        <fullName evidence="3">Uncharacterized protein</fullName>
    </submittedName>
</protein>
<feature type="non-terminal residue" evidence="3">
    <location>
        <position position="1"/>
    </location>
</feature>
<evidence type="ECO:0000256" key="1">
    <source>
        <dbReference type="SAM" id="MobiDB-lite"/>
    </source>
</evidence>